<evidence type="ECO:0000313" key="1">
    <source>
        <dbReference type="EMBL" id="MDT0602525.1"/>
    </source>
</evidence>
<keyword evidence="2" id="KW-1185">Reference proteome</keyword>
<sequence length="293" mass="33896">MAFSFNARACNLVEAENKYILMFPPKFDSLSPKHDYIFQLLQLILKKSKPKYGLCEVQLLDQRLPLKRMEKYLKNKHLIDVVALTVNKQRDKKFLPITIPISKGLMGYRLFMIRKGDTEKFANISDLSGLSTFLAGQGIGWADVEILEHNKLPVVTGGSVKTLIDMLAYNRFDYFPRGALQMMAELNNYKDKAVQLETTLALAYPSMTALYVHKSNKHLAERLEFGLKKAIEDGSFDKFFYSHPSSVKALEFINFEQRQIIQICNPILPTWVPIEKKQYWLHPWPDNIRKNKC</sequence>
<dbReference type="Proteomes" id="UP001266357">
    <property type="component" value="Unassembled WGS sequence"/>
</dbReference>
<protein>
    <recommendedName>
        <fullName evidence="3">Solute-binding protein family 3/N-terminal domain-containing protein</fullName>
    </recommendedName>
</protein>
<proteinExistence type="predicted"/>
<evidence type="ECO:0008006" key="3">
    <source>
        <dbReference type="Google" id="ProtNLM"/>
    </source>
</evidence>
<dbReference type="Gene3D" id="3.40.190.10">
    <property type="entry name" value="Periplasmic binding protein-like II"/>
    <property type="match status" value="2"/>
</dbReference>
<organism evidence="1 2">
    <name type="scientific">Thalassotalea castellviae</name>
    <dbReference type="NCBI Taxonomy" id="3075612"/>
    <lineage>
        <taxon>Bacteria</taxon>
        <taxon>Pseudomonadati</taxon>
        <taxon>Pseudomonadota</taxon>
        <taxon>Gammaproteobacteria</taxon>
        <taxon>Alteromonadales</taxon>
        <taxon>Colwelliaceae</taxon>
        <taxon>Thalassotalea</taxon>
    </lineage>
</organism>
<reference evidence="1 2" key="1">
    <citation type="submission" date="2023-09" db="EMBL/GenBank/DDBJ databases">
        <authorList>
            <person name="Rey-Velasco X."/>
        </authorList>
    </citation>
    <scope>NUCLEOTIDE SEQUENCE [LARGE SCALE GENOMIC DNA]</scope>
    <source>
        <strain evidence="1 2">W431</strain>
    </source>
</reference>
<gene>
    <name evidence="1" type="ORF">RM573_02845</name>
</gene>
<accession>A0ABU2ZY91</accession>
<comment type="caution">
    <text evidence="1">The sequence shown here is derived from an EMBL/GenBank/DDBJ whole genome shotgun (WGS) entry which is preliminary data.</text>
</comment>
<dbReference type="RefSeq" id="WP_311576920.1">
    <property type="nucleotide sequence ID" value="NZ_JAVRIF010000001.1"/>
</dbReference>
<dbReference type="EMBL" id="JAVRIF010000001">
    <property type="protein sequence ID" value="MDT0602525.1"/>
    <property type="molecule type" value="Genomic_DNA"/>
</dbReference>
<name>A0ABU2ZY91_9GAMM</name>
<dbReference type="SUPFAM" id="SSF53850">
    <property type="entry name" value="Periplasmic binding protein-like II"/>
    <property type="match status" value="1"/>
</dbReference>
<evidence type="ECO:0000313" key="2">
    <source>
        <dbReference type="Proteomes" id="UP001266357"/>
    </source>
</evidence>